<sequence length="122" mass="13861">MDFKFTITQRNHFVIPLSGFSKSVELCTMPNYRIAEFGFLGNHLKVNIFFPSCQKYGGPLWNNVGSVQQVGPLDDSIKLRYFFKAIDPVIAYEVEKDGVPDDWKKAVAEATKVDRVLRDGVE</sequence>
<name>A0A077WL06_9FUNG</name>
<proteinExistence type="predicted"/>
<protein>
    <submittedName>
        <fullName evidence="1">Uncharacterized protein</fullName>
    </submittedName>
</protein>
<gene>
    <name evidence="1" type="ORF">LRAMOSA09720</name>
</gene>
<accession>A0A077WL06</accession>
<evidence type="ECO:0000313" key="1">
    <source>
        <dbReference type="EMBL" id="CDS07197.1"/>
    </source>
</evidence>
<organism evidence="1">
    <name type="scientific">Lichtheimia ramosa</name>
    <dbReference type="NCBI Taxonomy" id="688394"/>
    <lineage>
        <taxon>Eukaryota</taxon>
        <taxon>Fungi</taxon>
        <taxon>Fungi incertae sedis</taxon>
        <taxon>Mucoromycota</taxon>
        <taxon>Mucoromycotina</taxon>
        <taxon>Mucoromycetes</taxon>
        <taxon>Mucorales</taxon>
        <taxon>Lichtheimiaceae</taxon>
        <taxon>Lichtheimia</taxon>
    </lineage>
</organism>
<reference evidence="1" key="1">
    <citation type="journal article" date="2014" name="Genome Announc.">
        <title>De novo whole-genome sequence and genome annotation of Lichtheimia ramosa.</title>
        <authorList>
            <person name="Linde J."/>
            <person name="Schwartze V."/>
            <person name="Binder U."/>
            <person name="Lass-Florl C."/>
            <person name="Voigt K."/>
            <person name="Horn F."/>
        </authorList>
    </citation>
    <scope>NUCLEOTIDE SEQUENCE</scope>
    <source>
        <strain evidence="1">JMRC FSU:6197</strain>
    </source>
</reference>
<dbReference type="AlphaFoldDB" id="A0A077WL06"/>
<dbReference type="EMBL" id="LK023323">
    <property type="protein sequence ID" value="CDS07197.1"/>
    <property type="molecule type" value="Genomic_DNA"/>
</dbReference>